<dbReference type="AlphaFoldDB" id="A0A3P8BMR1"/>
<proteinExistence type="predicted"/>
<keyword evidence="2" id="KW-1185">Reference proteome</keyword>
<gene>
    <name evidence="1" type="ORF">SMRZ_LOCUS13544</name>
</gene>
<name>A0A3P8BMR1_9TREM</name>
<dbReference type="Proteomes" id="UP000277204">
    <property type="component" value="Unassembled WGS sequence"/>
</dbReference>
<evidence type="ECO:0000313" key="2">
    <source>
        <dbReference type="Proteomes" id="UP000277204"/>
    </source>
</evidence>
<reference evidence="1 2" key="1">
    <citation type="submission" date="2018-11" db="EMBL/GenBank/DDBJ databases">
        <authorList>
            <consortium name="Pathogen Informatics"/>
        </authorList>
    </citation>
    <scope>NUCLEOTIDE SEQUENCE [LARGE SCALE GENOMIC DNA]</scope>
    <source>
        <strain evidence="1 2">Zambia</strain>
    </source>
</reference>
<organism evidence="1 2">
    <name type="scientific">Schistosoma margrebowiei</name>
    <dbReference type="NCBI Taxonomy" id="48269"/>
    <lineage>
        <taxon>Eukaryota</taxon>
        <taxon>Metazoa</taxon>
        <taxon>Spiralia</taxon>
        <taxon>Lophotrochozoa</taxon>
        <taxon>Platyhelminthes</taxon>
        <taxon>Trematoda</taxon>
        <taxon>Digenea</taxon>
        <taxon>Strigeidida</taxon>
        <taxon>Schistosomatoidea</taxon>
        <taxon>Schistosomatidae</taxon>
        <taxon>Schistosoma</taxon>
    </lineage>
</organism>
<accession>A0A3P8BMR1</accession>
<sequence length="37" mass="4406">MSLNIIHQVVHQVKNKPLLSHHIIIILEVFHSQRRNL</sequence>
<protein>
    <submittedName>
        <fullName evidence="1">Uncharacterized protein</fullName>
    </submittedName>
</protein>
<evidence type="ECO:0000313" key="1">
    <source>
        <dbReference type="EMBL" id="VDP06854.1"/>
    </source>
</evidence>
<dbReference type="EMBL" id="UZAI01010327">
    <property type="protein sequence ID" value="VDP06854.1"/>
    <property type="molecule type" value="Genomic_DNA"/>
</dbReference>